<keyword evidence="2" id="KW-1185">Reference proteome</keyword>
<dbReference type="Proteomes" id="UP001283361">
    <property type="component" value="Unassembled WGS sequence"/>
</dbReference>
<accession>A0AAE1D905</accession>
<name>A0AAE1D905_9GAST</name>
<dbReference type="EMBL" id="JAWDGP010004858">
    <property type="protein sequence ID" value="KAK3761687.1"/>
    <property type="molecule type" value="Genomic_DNA"/>
</dbReference>
<proteinExistence type="predicted"/>
<reference evidence="1" key="1">
    <citation type="journal article" date="2023" name="G3 (Bethesda)">
        <title>A reference genome for the long-term kleptoplast-retaining sea slug Elysia crispata morphotype clarki.</title>
        <authorList>
            <person name="Eastman K.E."/>
            <person name="Pendleton A.L."/>
            <person name="Shaikh M.A."/>
            <person name="Suttiyut T."/>
            <person name="Ogas R."/>
            <person name="Tomko P."/>
            <person name="Gavelis G."/>
            <person name="Widhalm J.R."/>
            <person name="Wisecaver J.H."/>
        </authorList>
    </citation>
    <scope>NUCLEOTIDE SEQUENCE</scope>
    <source>
        <strain evidence="1">ECLA1</strain>
    </source>
</reference>
<dbReference type="AlphaFoldDB" id="A0AAE1D905"/>
<gene>
    <name evidence="1" type="ORF">RRG08_020717</name>
</gene>
<organism evidence="1 2">
    <name type="scientific">Elysia crispata</name>
    <name type="common">lettuce slug</name>
    <dbReference type="NCBI Taxonomy" id="231223"/>
    <lineage>
        <taxon>Eukaryota</taxon>
        <taxon>Metazoa</taxon>
        <taxon>Spiralia</taxon>
        <taxon>Lophotrochozoa</taxon>
        <taxon>Mollusca</taxon>
        <taxon>Gastropoda</taxon>
        <taxon>Heterobranchia</taxon>
        <taxon>Euthyneura</taxon>
        <taxon>Panpulmonata</taxon>
        <taxon>Sacoglossa</taxon>
        <taxon>Placobranchoidea</taxon>
        <taxon>Plakobranchidae</taxon>
        <taxon>Elysia</taxon>
    </lineage>
</organism>
<evidence type="ECO:0000313" key="2">
    <source>
        <dbReference type="Proteomes" id="UP001283361"/>
    </source>
</evidence>
<protein>
    <submittedName>
        <fullName evidence="1">Uncharacterized protein</fullName>
    </submittedName>
</protein>
<evidence type="ECO:0000313" key="1">
    <source>
        <dbReference type="EMBL" id="KAK3761687.1"/>
    </source>
</evidence>
<sequence>MVSSMDRYDLISRTRKAVVRQQPHQLKCLRRRKTRINPVEWQQRNVDTASCRSQHPTAPHGATIAWTHPEIIVMPHGTTICPTTQGVDKSLWGLIAMLSAQACGVYCNAMPGLYLSPTQHWFPVGSIFMLRVQGKHR</sequence>
<comment type="caution">
    <text evidence="1">The sequence shown here is derived from an EMBL/GenBank/DDBJ whole genome shotgun (WGS) entry which is preliminary data.</text>
</comment>